<sequence length="854" mass="96543">MATNRETLIEEEKKIPVFTVLKKGAVFKNIFLLDKPIDCEGPRSYEEVLIVGRHPDCNIMLEHPSISRFHLEIRSKPLLQRLSVVDLSSAHGTWVSERKIEPQIPVELIEGDTLRLGASTRVYKLHWMLISRAYDIENPFISQILEDELRSQKKEAEEEEFQNENQFSILREQRQVPSAPPMPESMNFSFIDGEDNVYSDPQLLGEKETRNVVHIASESGNSSLFPAERVPFGNQQNPVENFSIYALSESEDLESPPIRSEKKSDGPSIWSRRGKSASEIKVQTGRSKGDGAGNPKEIENETVSKILFPVSSKEEETLDKESFTPNLSLRVISVRNGSAEEEIFNPDKENFSPNYIVEGKSEKSGRMFEKTFSPDKENSTPNRLVGAKSTKNGRLREEIFTPEEYSTPKSLLGAKSDKKSRVEEEIFTPDKENFTPKSLFEVKSRKGKMEEIQKGSPGSFCISEKNSRVGEEIFTPDKENFTPNRLFEVKSQKSRMEEIKQRSSGSLSSDHGLFSEKENLTPIVIRHSKSKKTASASRVRQENEMILSKRKAGRVPFQSLFSNSNSKTKSEVSLLNIPTRSSNSVNCGRIKEKNSLHSLKHCVETNKWNMVVDTNCLLDKDSRRSLQLLQGLKGTHLIIPRMVIRELDCLKRRGSLFRRETDASLILQWIEECMVTTKWWIHVQNSLEEGLPVAPTPPASPESRRLSEGSFTSSGFFPNSLPFSPRVSLMEVASPTAGDHTLECALLFKRLKNDENLIILSNDVALKIKAMAEGLICETAEEFRDSLVNTGGKRFLYLESTPRGPTWSCVDEAGLRENYYHFPVKKTLKGGEGVRGLKLILHHNSHYGQLTSVN</sequence>
<dbReference type="InterPro" id="IPR029060">
    <property type="entry name" value="PIN-like_dom_sf"/>
</dbReference>
<dbReference type="EMBL" id="JACGCM010001872">
    <property type="protein sequence ID" value="KAF6147859.1"/>
    <property type="molecule type" value="Genomic_DNA"/>
</dbReference>
<dbReference type="CDD" id="cd22691">
    <property type="entry name" value="FHA_PS1-like"/>
    <property type="match status" value="1"/>
</dbReference>
<keyword evidence="4" id="KW-1185">Reference proteome</keyword>
<dbReference type="SUPFAM" id="SSF49879">
    <property type="entry name" value="SMAD/FHA domain"/>
    <property type="match status" value="1"/>
</dbReference>
<evidence type="ECO:0000256" key="1">
    <source>
        <dbReference type="SAM" id="MobiDB-lite"/>
    </source>
</evidence>
<dbReference type="CDD" id="cd09880">
    <property type="entry name" value="PIN_Smg5-6-like"/>
    <property type="match status" value="1"/>
</dbReference>
<feature type="region of interest" description="Disordered" evidence="1">
    <location>
        <begin position="250"/>
        <end position="297"/>
    </location>
</feature>
<dbReference type="InterPro" id="IPR000253">
    <property type="entry name" value="FHA_dom"/>
</dbReference>
<dbReference type="Pfam" id="PF13638">
    <property type="entry name" value="PIN_4"/>
    <property type="match status" value="1"/>
</dbReference>
<dbReference type="Pfam" id="PF00498">
    <property type="entry name" value="FHA"/>
    <property type="match status" value="1"/>
</dbReference>
<dbReference type="SUPFAM" id="SSF88723">
    <property type="entry name" value="PIN domain-like"/>
    <property type="match status" value="1"/>
</dbReference>
<dbReference type="OrthoDB" id="444265at2759"/>
<evidence type="ECO:0000259" key="2">
    <source>
        <dbReference type="PROSITE" id="PS50006"/>
    </source>
</evidence>
<reference evidence="3 4" key="1">
    <citation type="journal article" date="2020" name="IScience">
        <title>Genome Sequencing of the Endangered Kingdonia uniflora (Circaeasteraceae, Ranunculales) Reveals Potential Mechanisms of Evolutionary Specialization.</title>
        <authorList>
            <person name="Sun Y."/>
            <person name="Deng T."/>
            <person name="Zhang A."/>
            <person name="Moore M.J."/>
            <person name="Landis J.B."/>
            <person name="Lin N."/>
            <person name="Zhang H."/>
            <person name="Zhang X."/>
            <person name="Huang J."/>
            <person name="Zhang X."/>
            <person name="Sun H."/>
            <person name="Wang H."/>
        </authorList>
    </citation>
    <scope>NUCLEOTIDE SEQUENCE [LARGE SCALE GENOMIC DNA]</scope>
    <source>
        <strain evidence="3">TB1705</strain>
        <tissue evidence="3">Leaf</tissue>
    </source>
</reference>
<dbReference type="Proteomes" id="UP000541444">
    <property type="component" value="Unassembled WGS sequence"/>
</dbReference>
<gene>
    <name evidence="3" type="ORF">GIB67_014439</name>
</gene>
<feature type="domain" description="FHA" evidence="2">
    <location>
        <begin position="49"/>
        <end position="100"/>
    </location>
</feature>
<proteinExistence type="predicted"/>
<dbReference type="PROSITE" id="PS50006">
    <property type="entry name" value="FHA_DOMAIN"/>
    <property type="match status" value="1"/>
</dbReference>
<comment type="caution">
    <text evidence="3">The sequence shown here is derived from an EMBL/GenBank/DDBJ whole genome shotgun (WGS) entry which is preliminary data.</text>
</comment>
<name>A0A7J7LZ25_9MAGN</name>
<dbReference type="AlphaFoldDB" id="A0A7J7LZ25"/>
<protein>
    <recommendedName>
        <fullName evidence="2">FHA domain-containing protein</fullName>
    </recommendedName>
</protein>
<organism evidence="3 4">
    <name type="scientific">Kingdonia uniflora</name>
    <dbReference type="NCBI Taxonomy" id="39325"/>
    <lineage>
        <taxon>Eukaryota</taxon>
        <taxon>Viridiplantae</taxon>
        <taxon>Streptophyta</taxon>
        <taxon>Embryophyta</taxon>
        <taxon>Tracheophyta</taxon>
        <taxon>Spermatophyta</taxon>
        <taxon>Magnoliopsida</taxon>
        <taxon>Ranunculales</taxon>
        <taxon>Circaeasteraceae</taxon>
        <taxon>Kingdonia</taxon>
    </lineage>
</organism>
<evidence type="ECO:0000313" key="3">
    <source>
        <dbReference type="EMBL" id="KAF6147859.1"/>
    </source>
</evidence>
<dbReference type="GO" id="GO:0031965">
    <property type="term" value="C:nuclear membrane"/>
    <property type="evidence" value="ECO:0007669"/>
    <property type="project" value="TreeGrafter"/>
</dbReference>
<evidence type="ECO:0000313" key="4">
    <source>
        <dbReference type="Proteomes" id="UP000541444"/>
    </source>
</evidence>
<dbReference type="SMART" id="SM00240">
    <property type="entry name" value="FHA"/>
    <property type="match status" value="1"/>
</dbReference>
<dbReference type="InterPro" id="IPR008984">
    <property type="entry name" value="SMAD_FHA_dom_sf"/>
</dbReference>
<dbReference type="Gene3D" id="3.40.50.1010">
    <property type="entry name" value="5'-nuclease"/>
    <property type="match status" value="1"/>
</dbReference>
<dbReference type="Gene3D" id="2.60.200.20">
    <property type="match status" value="1"/>
</dbReference>
<feature type="region of interest" description="Disordered" evidence="1">
    <location>
        <begin position="370"/>
        <end position="423"/>
    </location>
</feature>
<dbReference type="InterPro" id="IPR002716">
    <property type="entry name" value="PIN_dom"/>
</dbReference>
<dbReference type="PANTHER" id="PTHR22593">
    <property type="entry name" value="TRANSMEMBRANE PROTEIN 18"/>
    <property type="match status" value="1"/>
</dbReference>
<accession>A0A7J7LZ25</accession>
<dbReference type="PANTHER" id="PTHR22593:SF8">
    <property type="entry name" value="FHA DOMAIN-CONTAINING PROTEIN PS1"/>
    <property type="match status" value="1"/>
</dbReference>